<evidence type="ECO:0000259" key="2">
    <source>
        <dbReference type="Pfam" id="PF23931"/>
    </source>
</evidence>
<feature type="domain" description="Terminase small subunit actinomycetes phage-type" evidence="2">
    <location>
        <begin position="11"/>
        <end position="104"/>
    </location>
</feature>
<dbReference type="Proteomes" id="UP001595797">
    <property type="component" value="Unassembled WGS sequence"/>
</dbReference>
<feature type="region of interest" description="Disordered" evidence="1">
    <location>
        <begin position="105"/>
        <end position="143"/>
    </location>
</feature>
<name>A0ABV9TIU4_9MICC</name>
<dbReference type="Pfam" id="PF23931">
    <property type="entry name" value="Terminase_6"/>
    <property type="match status" value="1"/>
</dbReference>
<reference evidence="4" key="1">
    <citation type="journal article" date="2019" name="Int. J. Syst. Evol. Microbiol.">
        <title>The Global Catalogue of Microorganisms (GCM) 10K type strain sequencing project: providing services to taxonomists for standard genome sequencing and annotation.</title>
        <authorList>
            <consortium name="The Broad Institute Genomics Platform"/>
            <consortium name="The Broad Institute Genome Sequencing Center for Infectious Disease"/>
            <person name="Wu L."/>
            <person name="Ma J."/>
        </authorList>
    </citation>
    <scope>NUCLEOTIDE SEQUENCE [LARGE SCALE GENOMIC DNA]</scope>
    <source>
        <strain evidence="4">CGMCC 4.6946</strain>
    </source>
</reference>
<accession>A0ABV9TIU4</accession>
<evidence type="ECO:0000313" key="4">
    <source>
        <dbReference type="Proteomes" id="UP001595797"/>
    </source>
</evidence>
<gene>
    <name evidence="3" type="ORF">ACFPCS_07685</name>
</gene>
<keyword evidence="4" id="KW-1185">Reference proteome</keyword>
<dbReference type="InterPro" id="IPR057630">
    <property type="entry name" value="Terminase_6"/>
</dbReference>
<organism evidence="3 4">
    <name type="scientific">Kocuria oceani</name>
    <dbReference type="NCBI Taxonomy" id="988827"/>
    <lineage>
        <taxon>Bacteria</taxon>
        <taxon>Bacillati</taxon>
        <taxon>Actinomycetota</taxon>
        <taxon>Actinomycetes</taxon>
        <taxon>Micrococcales</taxon>
        <taxon>Micrococcaceae</taxon>
        <taxon>Kocuria</taxon>
    </lineage>
</organism>
<comment type="caution">
    <text evidence="3">The sequence shown here is derived from an EMBL/GenBank/DDBJ whole genome shotgun (WGS) entry which is preliminary data.</text>
</comment>
<dbReference type="EMBL" id="JBHSIW010000007">
    <property type="protein sequence ID" value="MFC4903446.1"/>
    <property type="molecule type" value="Genomic_DNA"/>
</dbReference>
<evidence type="ECO:0000256" key="1">
    <source>
        <dbReference type="SAM" id="MobiDB-lite"/>
    </source>
</evidence>
<sequence length="143" mass="15191">MIEQEKTLTEAVEEALAGMDWLKPADDAMVQLVRKYAAVLDDSSAPGTDPAVAVKALYLAPHMTRALEQLGGTPTARGEFREAEKAERAAAPVEDTLARLSARARGIAGSQGAVEEEDGEEREPVAAVAAGPGRPGRARRRTR</sequence>
<proteinExistence type="predicted"/>
<evidence type="ECO:0000313" key="3">
    <source>
        <dbReference type="EMBL" id="MFC4903446.1"/>
    </source>
</evidence>
<dbReference type="RefSeq" id="WP_277550754.1">
    <property type="nucleotide sequence ID" value="NZ_JARAMH010000004.1"/>
</dbReference>
<protein>
    <recommendedName>
        <fullName evidence="2">Terminase small subunit actinomycetes phage-type domain-containing protein</fullName>
    </recommendedName>
</protein>